<proteinExistence type="predicted"/>
<dbReference type="EMBL" id="JBHSOH010000017">
    <property type="protein sequence ID" value="MFC5849302.1"/>
    <property type="molecule type" value="Genomic_DNA"/>
</dbReference>
<dbReference type="SUPFAM" id="SSF55874">
    <property type="entry name" value="ATPase domain of HSP90 chaperone/DNA topoisomerase II/histidine kinase"/>
    <property type="match status" value="1"/>
</dbReference>
<comment type="caution">
    <text evidence="1">The sequence shown here is derived from an EMBL/GenBank/DDBJ whole genome shotgun (WGS) entry which is preliminary data.</text>
</comment>
<dbReference type="InterPro" id="IPR036890">
    <property type="entry name" value="HATPase_C_sf"/>
</dbReference>
<dbReference type="Gene3D" id="3.30.565.10">
    <property type="entry name" value="Histidine kinase-like ATPase, C-terminal domain"/>
    <property type="match status" value="1"/>
</dbReference>
<keyword evidence="1" id="KW-0067">ATP-binding</keyword>
<sequence>MTSSLPVPPTTITPRLGPGLLREIPRFFGGFPAALQELLQNSLRAGATVVNVHLVGSVLTVTDNGCGLHDPQVLLTAAESGWGKDVVEPAGLGALSLLNPEFADHVTYRSHDWRFHLTPEAFAQGEVVPVEAAPSLSGFQVVLALKTVPKLRELLQDRRGYAPITVQFNGEVIPPLEPKGIPLLTPAGTLYLRRRMGGANDTVIWEHFALSAPLLAQRIRQAGFPLASALLKFLEFTLIIDPASGLRPKLPDRNALLDDEAFARAVQDIAAALEQHVEAVLTTCIPQLGADRLTEADIDGAQGYGPDVLAAFLRLQGYVPTVLSHPGEIRAYLGEDPDDDSFSGWTHDWIKPELGVVYTPFSGEAAALNFLRTQGYPVPYGTTEHREAVPAVQVQGIRMFREVDTWSGERPLLGLAQTLILGGQPVPFAVQVNEGEDLVPGEGDRTYALVLSGTPEAAEVYLRANLEALGGLLLLGLRDTQELRDTELREEAGSLYAKEVGNIILHDFIQAFFPERAAAQVQAATLAQVSGDLAAAARHLKRACEGRPGLAEVTGVFQAQLDAERTLVQQEHQTLIDTHHLH</sequence>
<organism evidence="1 2">
    <name type="scientific">Deinococcus petrolearius</name>
    <dbReference type="NCBI Taxonomy" id="1751295"/>
    <lineage>
        <taxon>Bacteria</taxon>
        <taxon>Thermotogati</taxon>
        <taxon>Deinococcota</taxon>
        <taxon>Deinococci</taxon>
        <taxon>Deinococcales</taxon>
        <taxon>Deinococcaceae</taxon>
        <taxon>Deinococcus</taxon>
    </lineage>
</organism>
<gene>
    <name evidence="1" type="ORF">ACFPQ6_13395</name>
</gene>
<accession>A0ABW1DMG3</accession>
<name>A0ABW1DMG3_9DEIO</name>
<dbReference type="RefSeq" id="WP_380050329.1">
    <property type="nucleotide sequence ID" value="NZ_JBHSOH010000017.1"/>
</dbReference>
<evidence type="ECO:0000313" key="2">
    <source>
        <dbReference type="Proteomes" id="UP001595979"/>
    </source>
</evidence>
<protein>
    <submittedName>
        <fullName evidence="1">ATP-binding protein</fullName>
    </submittedName>
</protein>
<reference evidence="2" key="1">
    <citation type="journal article" date="2019" name="Int. J. Syst. Evol. Microbiol.">
        <title>The Global Catalogue of Microorganisms (GCM) 10K type strain sequencing project: providing services to taxonomists for standard genome sequencing and annotation.</title>
        <authorList>
            <consortium name="The Broad Institute Genomics Platform"/>
            <consortium name="The Broad Institute Genome Sequencing Center for Infectious Disease"/>
            <person name="Wu L."/>
            <person name="Ma J."/>
        </authorList>
    </citation>
    <scope>NUCLEOTIDE SEQUENCE [LARGE SCALE GENOMIC DNA]</scope>
    <source>
        <strain evidence="2">CGMCC 1.15053</strain>
    </source>
</reference>
<keyword evidence="2" id="KW-1185">Reference proteome</keyword>
<dbReference type="Proteomes" id="UP001595979">
    <property type="component" value="Unassembled WGS sequence"/>
</dbReference>
<dbReference type="GO" id="GO:0005524">
    <property type="term" value="F:ATP binding"/>
    <property type="evidence" value="ECO:0007669"/>
    <property type="project" value="UniProtKB-KW"/>
</dbReference>
<evidence type="ECO:0000313" key="1">
    <source>
        <dbReference type="EMBL" id="MFC5849302.1"/>
    </source>
</evidence>
<keyword evidence="1" id="KW-0547">Nucleotide-binding</keyword>